<name>A0A5K8ANU8_9BACT</name>
<protein>
    <recommendedName>
        <fullName evidence="1">DUF4277 domain-containing protein</fullName>
    </recommendedName>
</protein>
<sequence length="83" mass="9355">MEVSPGMMIFAMVLDTLSGRTPFYRLTEFFEEKDTVLLLLADIEPERFCDSNLGRAIRNPTPRVASSFFFFIAGLPFGGPVFL</sequence>
<accession>A0A5K8ANU8</accession>
<organism evidence="2 3">
    <name type="scientific">Desulfosarcina ovata subsp. ovata</name>
    <dbReference type="NCBI Taxonomy" id="2752305"/>
    <lineage>
        <taxon>Bacteria</taxon>
        <taxon>Pseudomonadati</taxon>
        <taxon>Thermodesulfobacteriota</taxon>
        <taxon>Desulfobacteria</taxon>
        <taxon>Desulfobacterales</taxon>
        <taxon>Desulfosarcinaceae</taxon>
        <taxon>Desulfosarcina</taxon>
    </lineage>
</organism>
<dbReference type="InterPro" id="IPR025457">
    <property type="entry name" value="DUF4277"/>
</dbReference>
<reference evidence="2 3" key="1">
    <citation type="submission" date="2019-11" db="EMBL/GenBank/DDBJ databases">
        <title>Comparative genomics of hydrocarbon-degrading Desulfosarcina strains.</title>
        <authorList>
            <person name="Watanabe M."/>
            <person name="Kojima H."/>
            <person name="Fukui M."/>
        </authorList>
    </citation>
    <scope>NUCLEOTIDE SEQUENCE [LARGE SCALE GENOMIC DNA]</scope>
    <source>
        <strain evidence="3">oXyS1</strain>
    </source>
</reference>
<evidence type="ECO:0000313" key="2">
    <source>
        <dbReference type="EMBL" id="BBO93304.1"/>
    </source>
</evidence>
<dbReference type="AlphaFoldDB" id="A0A5K8ANU8"/>
<keyword evidence="3" id="KW-1185">Reference proteome</keyword>
<dbReference type="EMBL" id="AP021879">
    <property type="protein sequence ID" value="BBO93304.1"/>
    <property type="molecule type" value="Genomic_DNA"/>
</dbReference>
<feature type="domain" description="DUF4277" evidence="1">
    <location>
        <begin position="2"/>
        <end position="57"/>
    </location>
</feature>
<evidence type="ECO:0000259" key="1">
    <source>
        <dbReference type="Pfam" id="PF14104"/>
    </source>
</evidence>
<dbReference type="Proteomes" id="UP000422108">
    <property type="component" value="Chromosome"/>
</dbReference>
<evidence type="ECO:0000313" key="3">
    <source>
        <dbReference type="Proteomes" id="UP000422108"/>
    </source>
</evidence>
<proteinExistence type="predicted"/>
<gene>
    <name evidence="2" type="ORF">DSCOOX_64840</name>
</gene>
<dbReference type="Pfam" id="PF14104">
    <property type="entry name" value="DUF4277"/>
    <property type="match status" value="1"/>
</dbReference>
<dbReference type="RefSeq" id="WP_155313911.1">
    <property type="nucleotide sequence ID" value="NZ_AP021879.1"/>
</dbReference>